<keyword evidence="4" id="KW-1185">Reference proteome</keyword>
<dbReference type="SUPFAM" id="SSF53474">
    <property type="entry name" value="alpha/beta-Hydrolases"/>
    <property type="match status" value="1"/>
</dbReference>
<comment type="caution">
    <text evidence="3">The sequence shown here is derived from an EMBL/GenBank/DDBJ whole genome shotgun (WGS) entry which is preliminary data.</text>
</comment>
<dbReference type="GO" id="GO:0004061">
    <property type="term" value="F:arylformamidase activity"/>
    <property type="evidence" value="ECO:0007669"/>
    <property type="project" value="TreeGrafter"/>
</dbReference>
<dbReference type="OrthoDB" id="6495301at2759"/>
<dbReference type="Pfam" id="PF20434">
    <property type="entry name" value="BD-FAE"/>
    <property type="match status" value="1"/>
</dbReference>
<dbReference type="Gene3D" id="3.40.50.1820">
    <property type="entry name" value="alpha/beta hydrolase"/>
    <property type="match status" value="1"/>
</dbReference>
<evidence type="ECO:0000313" key="4">
    <source>
        <dbReference type="Proteomes" id="UP001165082"/>
    </source>
</evidence>
<dbReference type="PANTHER" id="PTHR48081:SF33">
    <property type="entry name" value="KYNURENINE FORMAMIDASE"/>
    <property type="match status" value="1"/>
</dbReference>
<protein>
    <recommendedName>
        <fullName evidence="2">BD-FAE-like domain-containing protein</fullName>
    </recommendedName>
</protein>
<dbReference type="InterPro" id="IPR050300">
    <property type="entry name" value="GDXG_lipolytic_enzyme"/>
</dbReference>
<dbReference type="Proteomes" id="UP001165082">
    <property type="component" value="Unassembled WGS sequence"/>
</dbReference>
<dbReference type="PANTHER" id="PTHR48081">
    <property type="entry name" value="AB HYDROLASE SUPERFAMILY PROTEIN C4A8.06C"/>
    <property type="match status" value="1"/>
</dbReference>
<evidence type="ECO:0000256" key="1">
    <source>
        <dbReference type="ARBA" id="ARBA00022801"/>
    </source>
</evidence>
<accession>A0A9W6ZYH0</accession>
<sequence length="348" mass="37162">SEGFICKLIPKQLANSVRDESASWSQFNACTWLISGTALALTNPAILSSMLTPSSSSQTTGMPYASASPLQALDIFHPPSPPSPNPPPTSPVVVFVHGGAWSHGSRDLFRLLGVRLRDLGYVAVNVGYRRYPAGCVEEQVEDVGLALEWVKENIGGYGGDEGNVLLVGHSSGAHIAAQSLLTQGSNNAGVKAFVGLSGVYNVGEHYKWETRRGVQEISALKPANFRGLKAGGEEGGDMVEAFDCNSPTFVARGMDREVLRERLPGVVRLYHCEDDTTVPVGSTVEFFEVLKGKGRNIDLEIIKGVGKGHGGVIVELMMGGDGAEGKDTIVGVLKETIEKVKERRMKGL</sequence>
<evidence type="ECO:0000313" key="3">
    <source>
        <dbReference type="EMBL" id="GMH58779.1"/>
    </source>
</evidence>
<reference evidence="3" key="1">
    <citation type="submission" date="2022-07" db="EMBL/GenBank/DDBJ databases">
        <title>Genome analysis of Parmales, a sister group of diatoms, reveals the evolutionary specialization of diatoms from phago-mixotrophs to photoautotrophs.</title>
        <authorList>
            <person name="Ban H."/>
            <person name="Sato S."/>
            <person name="Yoshikawa S."/>
            <person name="Kazumasa Y."/>
            <person name="Nakamura Y."/>
            <person name="Ichinomiya M."/>
            <person name="Saitoh K."/>
            <person name="Sato N."/>
            <person name="Blanc-Mathieu R."/>
            <person name="Endo H."/>
            <person name="Kuwata A."/>
            <person name="Ogata H."/>
        </authorList>
    </citation>
    <scope>NUCLEOTIDE SEQUENCE</scope>
</reference>
<dbReference type="InterPro" id="IPR049492">
    <property type="entry name" value="BD-FAE-like_dom"/>
</dbReference>
<feature type="domain" description="BD-FAE-like" evidence="2">
    <location>
        <begin position="88"/>
        <end position="184"/>
    </location>
</feature>
<keyword evidence="1" id="KW-0378">Hydrolase</keyword>
<feature type="non-terminal residue" evidence="3">
    <location>
        <position position="1"/>
    </location>
</feature>
<gene>
    <name evidence="3" type="ORF">TrRE_jg6970</name>
</gene>
<dbReference type="InterPro" id="IPR029058">
    <property type="entry name" value="AB_hydrolase_fold"/>
</dbReference>
<name>A0A9W6ZYH0_9STRA</name>
<evidence type="ECO:0000259" key="2">
    <source>
        <dbReference type="Pfam" id="PF20434"/>
    </source>
</evidence>
<dbReference type="AlphaFoldDB" id="A0A9W6ZYH0"/>
<proteinExistence type="predicted"/>
<organism evidence="3 4">
    <name type="scientific">Triparma retinervis</name>
    <dbReference type="NCBI Taxonomy" id="2557542"/>
    <lineage>
        <taxon>Eukaryota</taxon>
        <taxon>Sar</taxon>
        <taxon>Stramenopiles</taxon>
        <taxon>Ochrophyta</taxon>
        <taxon>Bolidophyceae</taxon>
        <taxon>Parmales</taxon>
        <taxon>Triparmaceae</taxon>
        <taxon>Triparma</taxon>
    </lineage>
</organism>
<dbReference type="EMBL" id="BRXZ01002275">
    <property type="protein sequence ID" value="GMH58779.1"/>
    <property type="molecule type" value="Genomic_DNA"/>
</dbReference>